<reference evidence="3 4" key="2">
    <citation type="submission" date="2007-09" db="EMBL/GenBank/DDBJ databases">
        <title>Draft genome sequence of Clostridium bolteae (ATCC BAA-613).</title>
        <authorList>
            <person name="Sudarsanam P."/>
            <person name="Ley R."/>
            <person name="Guruge J."/>
            <person name="Turnbaugh P.J."/>
            <person name="Mahowald M."/>
            <person name="Liep D."/>
            <person name="Gordon J."/>
        </authorList>
    </citation>
    <scope>NUCLEOTIDE SEQUENCE [LARGE SCALE GENOMIC DNA]</scope>
    <source>
        <strain evidence="4">ATCC BAA-613 / DSM 15670 / CCUG 46953 / JCM 12243 / WAL 16351</strain>
    </source>
</reference>
<dbReference type="AlphaFoldDB" id="A8RNX1"/>
<keyword evidence="1" id="KW-0677">Repeat</keyword>
<dbReference type="InterPro" id="IPR018337">
    <property type="entry name" value="Cell_wall/Cho-bd_repeat"/>
</dbReference>
<name>A8RNX1_ENTBW</name>
<dbReference type="EMBL" id="ABCC02000023">
    <property type="protein sequence ID" value="EDP17232.1"/>
    <property type="molecule type" value="Genomic_DNA"/>
</dbReference>
<comment type="caution">
    <text evidence="3">The sequence shown here is derived from an EMBL/GenBank/DDBJ whole genome shotgun (WGS) entry which is preliminary data.</text>
</comment>
<dbReference type="SUPFAM" id="SSF69360">
    <property type="entry name" value="Cell wall binding repeat"/>
    <property type="match status" value="1"/>
</dbReference>
<sequence>MRNVKRRNHDMLHMKRKLMMAAAGVLAALMVFPAYGASRKPIKSISLTIKAEIKPDTDFGDELIEIETSSNKYSVDGYEILNDDVEWREDTVPRIQITLTANDDYYFQSLPKDKVTIKGGAEFKNSKREDSSTTLLMDVELQALNTSLHALTNVVLTEDGIATWDAIPAAGSYEVRVYRDDKAVGAVMTVSTNTCNCRERMQKGNTAYTVRVRPVSKFDSKEKGDWAESPSTYIPEEKAAQFRENPTGGNGEWVQTPENGKWWYRNADGSYPANSWQQIGDKWYFFDAQGYMATGWIQWEGREYYCADNGEMLTNCLTPDSYWVGDDGAKINQ</sequence>
<feature type="repeat" description="Cell wall-binding" evidence="2">
    <location>
        <begin position="273"/>
        <end position="292"/>
    </location>
</feature>
<accession>A8RNX1</accession>
<dbReference type="HOGENOM" id="CLU_048243_1_0_9"/>
<protein>
    <recommendedName>
        <fullName evidence="5">N-acetylmuramoyl-L-alanine amidase</fullName>
    </recommendedName>
</protein>
<evidence type="ECO:0008006" key="5">
    <source>
        <dbReference type="Google" id="ProtNLM"/>
    </source>
</evidence>
<proteinExistence type="predicted"/>
<dbReference type="PaxDb" id="411902-CLOBOL_02304"/>
<dbReference type="Pfam" id="PF19127">
    <property type="entry name" value="Choline_bind_3"/>
    <property type="match status" value="1"/>
</dbReference>
<organism evidence="3 4">
    <name type="scientific">Enterocloster bolteae (strain ATCC BAA-613 / DSM 15670 / CCUG 46953 / JCM 12243 / WAL 16351)</name>
    <name type="common">Clostridium bolteae</name>
    <dbReference type="NCBI Taxonomy" id="411902"/>
    <lineage>
        <taxon>Bacteria</taxon>
        <taxon>Bacillati</taxon>
        <taxon>Bacillota</taxon>
        <taxon>Clostridia</taxon>
        <taxon>Lachnospirales</taxon>
        <taxon>Lachnospiraceae</taxon>
        <taxon>Enterocloster</taxon>
    </lineage>
</organism>
<dbReference type="Gene3D" id="2.10.270.10">
    <property type="entry name" value="Cholin Binding"/>
    <property type="match status" value="1"/>
</dbReference>
<evidence type="ECO:0000313" key="3">
    <source>
        <dbReference type="EMBL" id="EDP17232.1"/>
    </source>
</evidence>
<dbReference type="Proteomes" id="UP000005396">
    <property type="component" value="Unassembled WGS sequence"/>
</dbReference>
<dbReference type="PROSITE" id="PS51170">
    <property type="entry name" value="CW"/>
    <property type="match status" value="1"/>
</dbReference>
<evidence type="ECO:0000313" key="4">
    <source>
        <dbReference type="Proteomes" id="UP000005396"/>
    </source>
</evidence>
<dbReference type="Pfam" id="PF01473">
    <property type="entry name" value="Choline_bind_1"/>
    <property type="match status" value="1"/>
</dbReference>
<evidence type="ECO:0000256" key="1">
    <source>
        <dbReference type="ARBA" id="ARBA00022737"/>
    </source>
</evidence>
<reference evidence="3 4" key="1">
    <citation type="submission" date="2007-08" db="EMBL/GenBank/DDBJ databases">
        <authorList>
            <person name="Fulton L."/>
            <person name="Clifton S."/>
            <person name="Fulton B."/>
            <person name="Xu J."/>
            <person name="Minx P."/>
            <person name="Pepin K.H."/>
            <person name="Johnson M."/>
            <person name="Thiruvilangam P."/>
            <person name="Bhonagiri V."/>
            <person name="Nash W.E."/>
            <person name="Mardis E.R."/>
            <person name="Wilson R.K."/>
        </authorList>
    </citation>
    <scope>NUCLEOTIDE SEQUENCE [LARGE SCALE GENOMIC DNA]</scope>
    <source>
        <strain evidence="4">ATCC BAA-613 / DSM 15670 / CCUG 46953 / JCM 12243 / WAL 16351</strain>
    </source>
</reference>
<evidence type="ECO:0000256" key="2">
    <source>
        <dbReference type="PROSITE-ProRule" id="PRU00591"/>
    </source>
</evidence>
<dbReference type="eggNOG" id="ENOG50338B2">
    <property type="taxonomic scope" value="Bacteria"/>
</dbReference>
<gene>
    <name evidence="3" type="ORF">CLOBOL_02304</name>
</gene>